<dbReference type="SUPFAM" id="SSF56672">
    <property type="entry name" value="DNA/RNA polymerases"/>
    <property type="match status" value="3"/>
</dbReference>
<dbReference type="EMBL" id="BQNB010020241">
    <property type="protein sequence ID" value="GJT93839.1"/>
    <property type="molecule type" value="Genomic_DNA"/>
</dbReference>
<evidence type="ECO:0000256" key="2">
    <source>
        <dbReference type="ARBA" id="ARBA00022679"/>
    </source>
</evidence>
<dbReference type="Gene3D" id="3.10.20.370">
    <property type="match status" value="1"/>
</dbReference>
<evidence type="ECO:0000256" key="3">
    <source>
        <dbReference type="ARBA" id="ARBA00022695"/>
    </source>
</evidence>
<dbReference type="InterPro" id="IPR043502">
    <property type="entry name" value="DNA/RNA_pol_sf"/>
</dbReference>
<gene>
    <name evidence="11" type="ORF">Tco_1082684</name>
</gene>
<dbReference type="InterPro" id="IPR021109">
    <property type="entry name" value="Peptidase_aspartic_dom_sf"/>
</dbReference>
<evidence type="ECO:0000256" key="6">
    <source>
        <dbReference type="ARBA" id="ARBA00022801"/>
    </source>
</evidence>
<dbReference type="SUPFAM" id="SSF50630">
    <property type="entry name" value="Acid proteases"/>
    <property type="match status" value="2"/>
</dbReference>
<dbReference type="InterPro" id="IPR036397">
    <property type="entry name" value="RNaseH_sf"/>
</dbReference>
<evidence type="ECO:0000256" key="4">
    <source>
        <dbReference type="ARBA" id="ARBA00022722"/>
    </source>
</evidence>
<dbReference type="Gene3D" id="1.10.340.70">
    <property type="match status" value="1"/>
</dbReference>
<keyword evidence="8" id="KW-0175">Coiled coil</keyword>
<dbReference type="InterPro" id="IPR005162">
    <property type="entry name" value="Retrotrans_gag_dom"/>
</dbReference>
<feature type="region of interest" description="Disordered" evidence="9">
    <location>
        <begin position="497"/>
        <end position="527"/>
    </location>
</feature>
<evidence type="ECO:0000313" key="11">
    <source>
        <dbReference type="EMBL" id="GJT93839.1"/>
    </source>
</evidence>
<dbReference type="InterPro" id="IPR001969">
    <property type="entry name" value="Aspartic_peptidase_AS"/>
</dbReference>
<evidence type="ECO:0000256" key="7">
    <source>
        <dbReference type="ARBA" id="ARBA00022918"/>
    </source>
</evidence>
<dbReference type="Pfam" id="PF03732">
    <property type="entry name" value="Retrotrans_gag"/>
    <property type="match status" value="2"/>
</dbReference>
<feature type="region of interest" description="Disordered" evidence="9">
    <location>
        <begin position="55"/>
        <end position="90"/>
    </location>
</feature>
<dbReference type="SUPFAM" id="SSF53098">
    <property type="entry name" value="Ribonuclease H-like"/>
    <property type="match status" value="1"/>
</dbReference>
<dbReference type="CDD" id="cd01647">
    <property type="entry name" value="RT_LTR"/>
    <property type="match status" value="2"/>
</dbReference>
<feature type="compositionally biased region" description="Basic and acidic residues" evidence="9">
    <location>
        <begin position="498"/>
        <end position="512"/>
    </location>
</feature>
<dbReference type="InterPro" id="IPR041588">
    <property type="entry name" value="Integrase_H2C2"/>
</dbReference>
<evidence type="ECO:0000256" key="9">
    <source>
        <dbReference type="SAM" id="MobiDB-lite"/>
    </source>
</evidence>
<protein>
    <recommendedName>
        <fullName evidence="1">RNA-directed DNA polymerase</fullName>
        <ecNumber evidence="1">2.7.7.49</ecNumber>
    </recommendedName>
</protein>
<feature type="compositionally biased region" description="Low complexity" evidence="9">
    <location>
        <begin position="166"/>
        <end position="180"/>
    </location>
</feature>
<evidence type="ECO:0000313" key="12">
    <source>
        <dbReference type="Proteomes" id="UP001151760"/>
    </source>
</evidence>
<dbReference type="Pfam" id="PF17917">
    <property type="entry name" value="RT_RNaseH"/>
    <property type="match status" value="1"/>
</dbReference>
<dbReference type="Gene3D" id="3.30.420.10">
    <property type="entry name" value="Ribonuclease H-like superfamily/Ribonuclease H"/>
    <property type="match status" value="1"/>
</dbReference>
<feature type="compositionally biased region" description="Gly residues" evidence="9">
    <location>
        <begin position="1551"/>
        <end position="1568"/>
    </location>
</feature>
<dbReference type="Pfam" id="PF08284">
    <property type="entry name" value="RVP_2"/>
    <property type="match status" value="3"/>
</dbReference>
<proteinExistence type="predicted"/>
<dbReference type="InterPro" id="IPR043128">
    <property type="entry name" value="Rev_trsase/Diguanyl_cyclase"/>
</dbReference>
<feature type="compositionally biased region" description="Low complexity" evidence="9">
    <location>
        <begin position="70"/>
        <end position="80"/>
    </location>
</feature>
<dbReference type="CDD" id="cd09274">
    <property type="entry name" value="RNase_HI_RT_Ty3"/>
    <property type="match status" value="2"/>
</dbReference>
<feature type="region of interest" description="Disordered" evidence="9">
    <location>
        <begin position="1527"/>
        <end position="1570"/>
    </location>
</feature>
<dbReference type="GO" id="GO:0003964">
    <property type="term" value="F:RNA-directed DNA polymerase activity"/>
    <property type="evidence" value="ECO:0007669"/>
    <property type="project" value="UniProtKB-KW"/>
</dbReference>
<keyword evidence="6" id="KW-0378">Hydrolase</keyword>
<comment type="caution">
    <text evidence="11">The sequence shown here is derived from an EMBL/GenBank/DDBJ whole genome shotgun (WGS) entry which is preliminary data.</text>
</comment>
<feature type="domain" description="Reverse transcriptase" evidence="10">
    <location>
        <begin position="1922"/>
        <end position="2101"/>
    </location>
</feature>
<accession>A0ABQ5I2D0</accession>
<dbReference type="PROSITE" id="PS00141">
    <property type="entry name" value="ASP_PROTEASE"/>
    <property type="match status" value="2"/>
</dbReference>
<keyword evidence="2" id="KW-0808">Transferase</keyword>
<dbReference type="PROSITE" id="PS50878">
    <property type="entry name" value="RT_POL"/>
    <property type="match status" value="1"/>
</dbReference>
<organism evidence="11 12">
    <name type="scientific">Tanacetum coccineum</name>
    <dbReference type="NCBI Taxonomy" id="301880"/>
    <lineage>
        <taxon>Eukaryota</taxon>
        <taxon>Viridiplantae</taxon>
        <taxon>Streptophyta</taxon>
        <taxon>Embryophyta</taxon>
        <taxon>Tracheophyta</taxon>
        <taxon>Spermatophyta</taxon>
        <taxon>Magnoliopsida</taxon>
        <taxon>eudicotyledons</taxon>
        <taxon>Gunneridae</taxon>
        <taxon>Pentapetalae</taxon>
        <taxon>asterids</taxon>
        <taxon>campanulids</taxon>
        <taxon>Asterales</taxon>
        <taxon>Asteraceae</taxon>
        <taxon>Asteroideae</taxon>
        <taxon>Anthemideae</taxon>
        <taxon>Anthemidinae</taxon>
        <taxon>Tanacetum</taxon>
    </lineage>
</organism>
<keyword evidence="5" id="KW-0255">Endonuclease</keyword>
<evidence type="ECO:0000256" key="1">
    <source>
        <dbReference type="ARBA" id="ARBA00012493"/>
    </source>
</evidence>
<dbReference type="InterPro" id="IPR053134">
    <property type="entry name" value="RNA-dir_DNA_polymerase"/>
</dbReference>
<dbReference type="PANTHER" id="PTHR24559:SF427">
    <property type="entry name" value="RNA-DIRECTED DNA POLYMERASE"/>
    <property type="match status" value="1"/>
</dbReference>
<sequence length="3054" mass="348279">MSNVMEDVQSSTPPDSLLFPSSQSGGVTVWYQEPRFWLFQLSRFLRGLHSRITSAEPTRRDDDPTDSDTPDTPSLPTHDTPFTEITASTQRSPIIPCRRVMLLASGQPIPYGRPYRYHLNGSVHMITARKRVGPLPTHRLAVRHLADHSSLDSSSEASSDFHSDASSDSSSRYPLSDHSSPALPSTSAGPSRKRRRSPMTSVPALSPVSGALSPVRADLIPSPKRVKDSGYSADVEAEIDECFAYANALRDRGIEARVVVEADDRDETETGVRGPVEVRVERVTHPMMPEDIPEPAQEGAWEGGGGLHIEGVQREARGHRMVGVESAVIALTKRIAELERDNIRLRGTTSVESQRVDRLQRGMSRMQRELRQIRRLQFYDRARTEEMEMEETEEMEMEGMEETEMETEMGVMASYAMNWLNNKLMTEVYCPRNEIQKMETELWNLTVKGNDLTAYTQRFQELILLCTRMVPDEEDRVERFIGGLPDNIQGNGYAARSAENKRRMESNLRDNRGQQPPFKRQNTSGQNVARAYTAGNNERKGYAGPLPYCNKCRMHHEGLCTMRCGNCKKVGDISIGLLGLTFQKDCPKMRKIRTVENQTRKTQNGNKDWKTDGGNETTARAYAIGGGGTNPDSNVVTGTFLLNNCYASMLFDSGADRSFVSTTFSALLDVTPTTLDTSHPFGLRIIPVELGSFDVIIGMDWLAKYHALIVCDEKVVRIPYGNEVLIIRGDSCDSGIGKVKRLEDVPIRRREFPRSLSEELLWVTAYDKLNFRSTLVLGAAPCSTAPVCKLYLDRFMIVFIDDIFDYSKAGKEHEGHLKLILNLLKKEEFEGIHVDPVLKIEAIKDWASPKTPTEIRQFLAEISEHGREKEEACIQLLKQKLCSAPFWLYQREVRTSWYIVMLAMKGSVCPEDVETLSIRLPFSHTKCVVFTDHKSLQHILDQKELNMRQRRWLELLSDYDCEIRYHPGKANVVADALSRKERSKPLRVRALVMTIGLNLPKQILSAQSEARKEENFIIEDLRSMINKFSTSCADVMLKQSKLDSVPWLLRLRVCMGRSVEYPILLGCKLGTVSYGPEIIHETNRENRSNQRGHIHPPIIVKRGVHSTFHVSKLKKCMADEPLAIPLDEIQVDDKLNFIEEPVEIMDREVKRLKQRVVFQLFKLRGNSRRDVQSSHASGHVFRPGPVWGCDSLVSRAKVIENQVMAISVISISSDSSEDSVGTPIGRVILFGTIPTTIPDTTPVITPPATQTDTPVIPTETPIIAPTIPPSPDYTPASPDYSPGIDSESFLTALLCTSAGPSRNEYVGFWLFGPDVEVIPRKNSLRDDAIVRVSDEPHLEQDSDPEIQAEIDECFAYADALRDRGIEARVVVEADDRDETETGVRGPVEVRVERVTHPMMPEDILEPAQEGAMEVTYETLGDLVQRMVGVESAVIALTKRIAELERDNIRLRGTTSVESQRVDRLQRGMSRMQRELRQIRRLRFYDRVRVGRLEAKMPSTRSGASMTREEFEELVTRRVAEEMEAREAARTLEPLNENGDEQEARNGLGKWRNGGGNRGNGNGNGGNGNRNGNHGMNYGGFMPVARECTFQDFLKCKPHNFSRTGGVVGLTRWFNISNCPPKYQVKYVTCTLQDSALTWWNSHKRTIGVEASYAMNWVELMKLMIEVYCPRNEIQKMETELWNLTVKGNDWILTLNVFQELFCCVLGMVPNEEDRVEVYWRFTETNSRKTLIAANPARLQNQTRNKKWKQRCETRAGGNKTTARAYAIGGGGTHPDSNVVTGTFLLNNVYASMLFDSGADRSFVSTTFSALLDVTPTTLDTSYAIELADGRISETNIVLRGCTLGLLGHPFDIELIPVELGSFDVIIGMDWLAKLQALMFDDEKGVHGEEGLEDVPIVREFPEVFPEDLPGLPPARQVEFQIDLVPGRVPHLGEHQFCLSSVKKKDGSFQMYIDYRELNRLTVKNRYPLPRIDDLFDQLQGSRVYSKIDLRSGYHQLRVREEDIPKTAFRTRYGHYEFQVMPFGLTNAPAIFMDLMNRVCKPYLDRFVIVFIDDILIYYKSKKEHEGHLKLILRLLKKEELYAKFSKCKFWLSKVQFLGHMIDREGIHIDPAKIESIKDWASPNTPTEIRQFLVLAGYYRRFIEGFLKITRPMMKLTQKSVNTAKHQEVKKVYVSDKLDEGTTCTKDGKLQMKIGNSLLAARLSSGRKRKYTVEEQRPNLLYAYYCYLKVVPCSTKELIRDRLRSMNEEILKTLKKKRDCHWDSREEDTAKNNQQEWEIVRWRLYEACGVCILELKDGTVIYMLVERRYPVSKELLQQMIDLGLEVEEESTAALQLILVASDVIIGNGLVVKVHAITDCAVKVVREWKDKSGVKDLTIKYHVQDFPEDLSGLPPIRQVEFQIDLMPGAVPVARSPYRLAPSEMKELSLSLPRIDDLFDQLQGSGVYSKIDLRSGYHQLRIREEDISKTAFRTRYGHYEFQVMPFGLTNSPAVFMDLMNRVYKPYLDKFVIVFINDILIYSKNKKEHEEHLKAILELLKKDELYAKFYKCEFWIPKGDKQEAAFQTFKNKLCIAPILALPQEAKNFVVYCDTSHKGLGAVLMQNKKVIAYASRQLKIHEKNYTTHDLELGAVVFALKIWRHYLYGTKCTVFIDHKSLQHILDQKELNMRPTSWLALIEAQKPKNLKNEDVGGMIRKDIPKEKLEPRADGTLCLNGRSWLPCYGDLRTVIMNESHKSKYSIHSGSDKMYQDMKKLYWWPNMKANIATYDNITMDFVTKLPKSSQRYDTIWVIIDRLTKSAIFTPMKETDCMEKLVRMYQKETDGQSKRTIQTLEDMLRACVIDFGNGWVRHLPLVEFSYNNSYHASIKATPFEVVYDRKCRSPVCWAEVGQVQLTGPEIVQETTKKVIQIKQRMQAARDRQKSYADLKRKPMKFQVGDRVMLKVSPWKGFLELPQELGRVHNTFHVSNLKKCYSDEPLAVPLEGLHADDKLRFVEEPVEIMDREVKRLKQSRILLLRFDGTQGEVLSSHGNAKTNFKRSICISSLNSYPHQVLQLKP</sequence>
<feature type="region of interest" description="Disordered" evidence="9">
    <location>
        <begin position="146"/>
        <end position="208"/>
    </location>
</feature>
<dbReference type="Gene3D" id="2.40.70.10">
    <property type="entry name" value="Acid Proteases"/>
    <property type="match status" value="1"/>
</dbReference>
<dbReference type="Proteomes" id="UP001151760">
    <property type="component" value="Unassembled WGS sequence"/>
</dbReference>
<evidence type="ECO:0000256" key="8">
    <source>
        <dbReference type="SAM" id="Coils"/>
    </source>
</evidence>
<dbReference type="Gene3D" id="3.30.70.270">
    <property type="match status" value="4"/>
</dbReference>
<keyword evidence="3" id="KW-0548">Nucleotidyltransferase</keyword>
<dbReference type="Pfam" id="PF00078">
    <property type="entry name" value="RVT_1"/>
    <property type="match status" value="2"/>
</dbReference>
<dbReference type="CDD" id="cd00303">
    <property type="entry name" value="retropepsin_like"/>
    <property type="match status" value="1"/>
</dbReference>
<dbReference type="InterPro" id="IPR041373">
    <property type="entry name" value="RT_RNaseH"/>
</dbReference>
<keyword evidence="12" id="KW-1185">Reference proteome</keyword>
<dbReference type="InterPro" id="IPR000477">
    <property type="entry name" value="RT_dom"/>
</dbReference>
<feature type="coiled-coil region" evidence="8">
    <location>
        <begin position="321"/>
        <end position="376"/>
    </location>
</feature>
<keyword evidence="4" id="KW-0540">Nuclease</keyword>
<feature type="coiled-coil region" evidence="8">
    <location>
        <begin position="1426"/>
        <end position="1481"/>
    </location>
</feature>
<reference evidence="11" key="2">
    <citation type="submission" date="2022-01" db="EMBL/GenBank/DDBJ databases">
        <authorList>
            <person name="Yamashiro T."/>
            <person name="Shiraishi A."/>
            <person name="Satake H."/>
            <person name="Nakayama K."/>
        </authorList>
    </citation>
    <scope>NUCLEOTIDE SEQUENCE</scope>
</reference>
<dbReference type="Pfam" id="PF17921">
    <property type="entry name" value="Integrase_H2C2"/>
    <property type="match status" value="1"/>
</dbReference>
<evidence type="ECO:0000259" key="10">
    <source>
        <dbReference type="PROSITE" id="PS50878"/>
    </source>
</evidence>
<reference evidence="11" key="1">
    <citation type="journal article" date="2022" name="Int. J. Mol. Sci.">
        <title>Draft Genome of Tanacetum Coccineum: Genomic Comparison of Closely Related Tanacetum-Family Plants.</title>
        <authorList>
            <person name="Yamashiro T."/>
            <person name="Shiraishi A."/>
            <person name="Nakayama K."/>
            <person name="Satake H."/>
        </authorList>
    </citation>
    <scope>NUCLEOTIDE SEQUENCE</scope>
</reference>
<keyword evidence="7 11" id="KW-0695">RNA-directed DNA polymerase</keyword>
<name>A0ABQ5I2D0_9ASTR</name>
<evidence type="ECO:0000256" key="5">
    <source>
        <dbReference type="ARBA" id="ARBA00022759"/>
    </source>
</evidence>
<dbReference type="EC" id="2.7.7.49" evidence="1"/>
<dbReference type="PANTHER" id="PTHR24559">
    <property type="entry name" value="TRANSPOSON TY3-I GAG-POL POLYPROTEIN"/>
    <property type="match status" value="1"/>
</dbReference>
<dbReference type="InterPro" id="IPR012337">
    <property type="entry name" value="RNaseH-like_sf"/>
</dbReference>